<keyword evidence="2" id="KW-0812">Transmembrane</keyword>
<dbReference type="WBParaSite" id="PSAMB.scaffold1090size36089.g10868.t1">
    <property type="protein sequence ID" value="PSAMB.scaffold1090size36089.g10868.t1"/>
    <property type="gene ID" value="PSAMB.scaffold1090size36089.g10868"/>
</dbReference>
<dbReference type="AlphaFoldDB" id="A0A914UL85"/>
<keyword evidence="2" id="KW-1133">Transmembrane helix</keyword>
<feature type="region of interest" description="Disordered" evidence="1">
    <location>
        <begin position="66"/>
        <end position="100"/>
    </location>
</feature>
<name>A0A914UL85_9BILA</name>
<dbReference type="Proteomes" id="UP000887566">
    <property type="component" value="Unplaced"/>
</dbReference>
<protein>
    <submittedName>
        <fullName evidence="4">Uncharacterized protein</fullName>
    </submittedName>
</protein>
<keyword evidence="2" id="KW-0472">Membrane</keyword>
<evidence type="ECO:0000313" key="4">
    <source>
        <dbReference type="WBParaSite" id="PSAMB.scaffold1090size36089.g10868.t1"/>
    </source>
</evidence>
<evidence type="ECO:0000256" key="1">
    <source>
        <dbReference type="SAM" id="MobiDB-lite"/>
    </source>
</evidence>
<accession>A0A914UL85</accession>
<evidence type="ECO:0000256" key="2">
    <source>
        <dbReference type="SAM" id="Phobius"/>
    </source>
</evidence>
<sequence>MKEAELVEAVTNSSRRQEKMAKGTLTTSLTFLLLICSLFLFANAQLGNMGWGTNREWGTRGWRHGGLDTNTEWGKDEWKSGGWGENPEFGQEGWRGVFGR</sequence>
<organism evidence="3 4">
    <name type="scientific">Plectus sambesii</name>
    <dbReference type="NCBI Taxonomy" id="2011161"/>
    <lineage>
        <taxon>Eukaryota</taxon>
        <taxon>Metazoa</taxon>
        <taxon>Ecdysozoa</taxon>
        <taxon>Nematoda</taxon>
        <taxon>Chromadorea</taxon>
        <taxon>Plectida</taxon>
        <taxon>Plectina</taxon>
        <taxon>Plectoidea</taxon>
        <taxon>Plectidae</taxon>
        <taxon>Plectus</taxon>
    </lineage>
</organism>
<proteinExistence type="predicted"/>
<evidence type="ECO:0000313" key="3">
    <source>
        <dbReference type="Proteomes" id="UP000887566"/>
    </source>
</evidence>
<keyword evidence="3" id="KW-1185">Reference proteome</keyword>
<feature type="transmembrane region" description="Helical" evidence="2">
    <location>
        <begin position="23"/>
        <end position="42"/>
    </location>
</feature>
<reference evidence="4" key="1">
    <citation type="submission" date="2022-11" db="UniProtKB">
        <authorList>
            <consortium name="WormBaseParasite"/>
        </authorList>
    </citation>
    <scope>IDENTIFICATION</scope>
</reference>